<evidence type="ECO:0000256" key="2">
    <source>
        <dbReference type="ARBA" id="ARBA00022722"/>
    </source>
</evidence>
<dbReference type="PANTHER" id="PTHR30231">
    <property type="entry name" value="DNA POLYMERASE III SUBUNIT EPSILON"/>
    <property type="match status" value="1"/>
</dbReference>
<dbReference type="NCBIfam" id="TIGR00573">
    <property type="entry name" value="dnaq"/>
    <property type="match status" value="1"/>
</dbReference>
<evidence type="ECO:0000259" key="7">
    <source>
        <dbReference type="SMART" id="SM00479"/>
    </source>
</evidence>
<dbReference type="EC" id="2.7.7.7" evidence="1"/>
<dbReference type="GO" id="GO:0045004">
    <property type="term" value="P:DNA replication proofreading"/>
    <property type="evidence" value="ECO:0007669"/>
    <property type="project" value="TreeGrafter"/>
</dbReference>
<comment type="subunit">
    <text evidence="5">DNA polymerase III contains a core (composed of alpha, epsilon and theta chains) that associates with a tau subunit. This core dimerizes to form the POLIII' complex. PolIII' associates with the gamma complex (composed of gamma, delta, delta', psi and chi chains) and with the beta chain to form the complete DNA polymerase III complex.</text>
</comment>
<dbReference type="AlphaFoldDB" id="A0A2A5CFI5"/>
<dbReference type="InterPro" id="IPR036397">
    <property type="entry name" value="RNaseH_sf"/>
</dbReference>
<evidence type="ECO:0000313" key="9">
    <source>
        <dbReference type="Proteomes" id="UP000228987"/>
    </source>
</evidence>
<gene>
    <name evidence="8" type="ORF">COA71_03780</name>
</gene>
<evidence type="ECO:0000256" key="3">
    <source>
        <dbReference type="ARBA" id="ARBA00022839"/>
    </source>
</evidence>
<comment type="catalytic activity">
    <reaction evidence="6">
        <text>DNA(n) + a 2'-deoxyribonucleoside 5'-triphosphate = DNA(n+1) + diphosphate</text>
        <dbReference type="Rhea" id="RHEA:22508"/>
        <dbReference type="Rhea" id="RHEA-COMP:17339"/>
        <dbReference type="Rhea" id="RHEA-COMP:17340"/>
        <dbReference type="ChEBI" id="CHEBI:33019"/>
        <dbReference type="ChEBI" id="CHEBI:61560"/>
        <dbReference type="ChEBI" id="CHEBI:173112"/>
        <dbReference type="EC" id="2.7.7.7"/>
    </reaction>
</comment>
<name>A0A2A5CFI5_9GAMM</name>
<sequence>MKTFAVIDFETTGLSPDHGDRVTEVGVVILSNGKIVDRYQSLINPLRPIPDFVQSLTGITNVMVRSAPDAASVMQALYDFVGDTPFVAHNASFDRKFLDAEYARAGLKRQADMVCSLLLARRMYPNMPNHKLGTLVRLLSLPSKGTYHRALADAEMTAHLLARIISDMETQHGLELVTHKVLSELQGVSKNNFASAIKRY</sequence>
<evidence type="ECO:0000256" key="6">
    <source>
        <dbReference type="ARBA" id="ARBA00049244"/>
    </source>
</evidence>
<evidence type="ECO:0000313" key="8">
    <source>
        <dbReference type="EMBL" id="PCJ42637.1"/>
    </source>
</evidence>
<dbReference type="Gene3D" id="3.30.420.10">
    <property type="entry name" value="Ribonuclease H-like superfamily/Ribonuclease H"/>
    <property type="match status" value="1"/>
</dbReference>
<organism evidence="8 9">
    <name type="scientific">SAR86 cluster bacterium</name>
    <dbReference type="NCBI Taxonomy" id="2030880"/>
    <lineage>
        <taxon>Bacteria</taxon>
        <taxon>Pseudomonadati</taxon>
        <taxon>Pseudomonadota</taxon>
        <taxon>Gammaproteobacteria</taxon>
        <taxon>SAR86 cluster</taxon>
    </lineage>
</organism>
<comment type="function">
    <text evidence="4">DNA polymerase III is a complex, multichain enzyme responsible for most of the replicative synthesis in bacteria. The epsilon subunit contain the editing function and is a proofreading 3'-5' exonuclease.</text>
</comment>
<comment type="caution">
    <text evidence="8">The sequence shown here is derived from an EMBL/GenBank/DDBJ whole genome shotgun (WGS) entry which is preliminary data.</text>
</comment>
<evidence type="ECO:0000256" key="4">
    <source>
        <dbReference type="ARBA" id="ARBA00025483"/>
    </source>
</evidence>
<accession>A0A2A5CFI5</accession>
<dbReference type="InterPro" id="IPR006054">
    <property type="entry name" value="DnaQ"/>
</dbReference>
<dbReference type="PANTHER" id="PTHR30231:SF37">
    <property type="entry name" value="EXODEOXYRIBONUCLEASE 10"/>
    <property type="match status" value="1"/>
</dbReference>
<protein>
    <recommendedName>
        <fullName evidence="1">DNA-directed DNA polymerase</fullName>
        <ecNumber evidence="1">2.7.7.7</ecNumber>
    </recommendedName>
</protein>
<keyword evidence="2" id="KW-0540">Nuclease</keyword>
<evidence type="ECO:0000256" key="1">
    <source>
        <dbReference type="ARBA" id="ARBA00012417"/>
    </source>
</evidence>
<dbReference type="GO" id="GO:0008408">
    <property type="term" value="F:3'-5' exonuclease activity"/>
    <property type="evidence" value="ECO:0007669"/>
    <property type="project" value="TreeGrafter"/>
</dbReference>
<evidence type="ECO:0000256" key="5">
    <source>
        <dbReference type="ARBA" id="ARBA00026073"/>
    </source>
</evidence>
<keyword evidence="3" id="KW-0269">Exonuclease</keyword>
<dbReference type="Proteomes" id="UP000228987">
    <property type="component" value="Unassembled WGS sequence"/>
</dbReference>
<proteinExistence type="predicted"/>
<dbReference type="GO" id="GO:0005829">
    <property type="term" value="C:cytosol"/>
    <property type="evidence" value="ECO:0007669"/>
    <property type="project" value="TreeGrafter"/>
</dbReference>
<dbReference type="InterPro" id="IPR013520">
    <property type="entry name" value="Ribonucl_H"/>
</dbReference>
<dbReference type="GO" id="GO:0003677">
    <property type="term" value="F:DNA binding"/>
    <property type="evidence" value="ECO:0007669"/>
    <property type="project" value="InterPro"/>
</dbReference>
<feature type="domain" description="Exonuclease" evidence="7">
    <location>
        <begin position="3"/>
        <end position="170"/>
    </location>
</feature>
<dbReference type="SUPFAM" id="SSF53098">
    <property type="entry name" value="Ribonuclease H-like"/>
    <property type="match status" value="1"/>
</dbReference>
<dbReference type="CDD" id="cd06127">
    <property type="entry name" value="DEDDh"/>
    <property type="match status" value="1"/>
</dbReference>
<dbReference type="FunFam" id="3.30.420.10:FF:000045">
    <property type="entry name" value="3'-5' exonuclease DinG"/>
    <property type="match status" value="1"/>
</dbReference>
<dbReference type="Pfam" id="PF00929">
    <property type="entry name" value="RNase_T"/>
    <property type="match status" value="1"/>
</dbReference>
<reference evidence="9" key="1">
    <citation type="submission" date="2017-08" db="EMBL/GenBank/DDBJ databases">
        <title>A dynamic microbial community with high functional redundancy inhabits the cold, oxic subseafloor aquifer.</title>
        <authorList>
            <person name="Tully B.J."/>
            <person name="Wheat C.G."/>
            <person name="Glazer B.T."/>
            <person name="Huber J.A."/>
        </authorList>
    </citation>
    <scope>NUCLEOTIDE SEQUENCE [LARGE SCALE GENOMIC DNA]</scope>
</reference>
<dbReference type="InterPro" id="IPR012337">
    <property type="entry name" value="RNaseH-like_sf"/>
</dbReference>
<dbReference type="GO" id="GO:0003887">
    <property type="term" value="F:DNA-directed DNA polymerase activity"/>
    <property type="evidence" value="ECO:0007669"/>
    <property type="project" value="UniProtKB-EC"/>
</dbReference>
<dbReference type="SMART" id="SM00479">
    <property type="entry name" value="EXOIII"/>
    <property type="match status" value="1"/>
</dbReference>
<keyword evidence="3" id="KW-0378">Hydrolase</keyword>
<dbReference type="EMBL" id="NVWI01000002">
    <property type="protein sequence ID" value="PCJ42637.1"/>
    <property type="molecule type" value="Genomic_DNA"/>
</dbReference>